<dbReference type="STRING" id="35752.SAMN05421541_12721"/>
<feature type="transmembrane region" description="Helical" evidence="2">
    <location>
        <begin position="118"/>
        <end position="139"/>
    </location>
</feature>
<keyword evidence="2" id="KW-1133">Transmembrane helix</keyword>
<sequence>MAVTVASGAPRKVAAWPAATFRRWFGTWFSLYAAAHFILMATALIFARIAYRPENPWNDRTEGLKAILAYSFMVLGQGLLGVLLLWFLGRDRSRMVFRSLSVLLFVLVWTPFIPLLGPLWLCATVTMAVTIKPPVPAYYGSTRRIRRRAGRTGPRRDDRPGNGPLSAARLPG</sequence>
<gene>
    <name evidence="3" type="ORF">SAMN05421541_12721</name>
</gene>
<evidence type="ECO:0000256" key="1">
    <source>
        <dbReference type="SAM" id="MobiDB-lite"/>
    </source>
</evidence>
<evidence type="ECO:0000313" key="3">
    <source>
        <dbReference type="EMBL" id="SFF87241.1"/>
    </source>
</evidence>
<feature type="transmembrane region" description="Helical" evidence="2">
    <location>
        <begin position="67"/>
        <end position="88"/>
    </location>
</feature>
<proteinExistence type="predicted"/>
<organism evidence="3 4">
    <name type="scientific">Actinoplanes philippinensis</name>
    <dbReference type="NCBI Taxonomy" id="35752"/>
    <lineage>
        <taxon>Bacteria</taxon>
        <taxon>Bacillati</taxon>
        <taxon>Actinomycetota</taxon>
        <taxon>Actinomycetes</taxon>
        <taxon>Micromonosporales</taxon>
        <taxon>Micromonosporaceae</taxon>
        <taxon>Actinoplanes</taxon>
    </lineage>
</organism>
<name>A0A1I2MDF1_9ACTN</name>
<reference evidence="3 4" key="1">
    <citation type="submission" date="2016-10" db="EMBL/GenBank/DDBJ databases">
        <authorList>
            <person name="de Groot N.N."/>
        </authorList>
    </citation>
    <scope>NUCLEOTIDE SEQUENCE [LARGE SCALE GENOMIC DNA]</scope>
    <source>
        <strain evidence="3 4">DSM 43019</strain>
    </source>
</reference>
<dbReference type="Proteomes" id="UP000199645">
    <property type="component" value="Unassembled WGS sequence"/>
</dbReference>
<protein>
    <submittedName>
        <fullName evidence="3">Uncharacterized protein</fullName>
    </submittedName>
</protein>
<dbReference type="AlphaFoldDB" id="A0A1I2MDF1"/>
<keyword evidence="2" id="KW-0472">Membrane</keyword>
<accession>A0A1I2MDF1</accession>
<feature type="transmembrane region" description="Helical" evidence="2">
    <location>
        <begin position="29"/>
        <end position="47"/>
    </location>
</feature>
<feature type="region of interest" description="Disordered" evidence="1">
    <location>
        <begin position="148"/>
        <end position="172"/>
    </location>
</feature>
<dbReference type="EMBL" id="FONV01000027">
    <property type="protein sequence ID" value="SFF87241.1"/>
    <property type="molecule type" value="Genomic_DNA"/>
</dbReference>
<feature type="transmembrane region" description="Helical" evidence="2">
    <location>
        <begin position="95"/>
        <end position="112"/>
    </location>
</feature>
<keyword evidence="2" id="KW-0812">Transmembrane</keyword>
<keyword evidence="4" id="KW-1185">Reference proteome</keyword>
<evidence type="ECO:0000256" key="2">
    <source>
        <dbReference type="SAM" id="Phobius"/>
    </source>
</evidence>
<evidence type="ECO:0000313" key="4">
    <source>
        <dbReference type="Proteomes" id="UP000199645"/>
    </source>
</evidence>